<evidence type="ECO:0000313" key="9">
    <source>
        <dbReference type="Proteomes" id="UP000305848"/>
    </source>
</evidence>
<reference evidence="8 9" key="1">
    <citation type="submission" date="2019-05" db="EMBL/GenBank/DDBJ databases">
        <title>Panacibacter sp. strain 17mud1-8 Genome sequencing and assembly.</title>
        <authorList>
            <person name="Chhetri G."/>
        </authorList>
    </citation>
    <scope>NUCLEOTIDE SEQUENCE [LARGE SCALE GENOMIC DNA]</scope>
    <source>
        <strain evidence="8 9">17mud1-8</strain>
    </source>
</reference>
<evidence type="ECO:0000256" key="6">
    <source>
        <dbReference type="ARBA" id="ARBA00023180"/>
    </source>
</evidence>
<dbReference type="GO" id="GO:0046872">
    <property type="term" value="F:metal ion binding"/>
    <property type="evidence" value="ECO:0007669"/>
    <property type="project" value="UniProtKB-KW"/>
</dbReference>
<accession>A0A4U3KW98</accession>
<keyword evidence="2" id="KW-0479">Metal-binding</keyword>
<feature type="chain" id="PRO_5020314990" evidence="7">
    <location>
        <begin position="22"/>
        <end position="263"/>
    </location>
</feature>
<dbReference type="CDD" id="cd11010">
    <property type="entry name" value="S1-P1_nuclease"/>
    <property type="match status" value="1"/>
</dbReference>
<dbReference type="GO" id="GO:0004519">
    <property type="term" value="F:endonuclease activity"/>
    <property type="evidence" value="ECO:0007669"/>
    <property type="project" value="UniProtKB-KW"/>
</dbReference>
<sequence>MKSFFAFLLLATCLFTPQRSAAWGMLGHRITGQIAESYLTPKAKKAIHAILGDSMIAMSSNWADFIKSDSTLRYLDRWHYIDFEDNISYEAMQTYLNKDTVTDAYTQLQFLTAQLKNKKLPLDTQRFYLRMLIHIVEDLHQPMHVSREADLGGNKIKVLWFGEHTNLHSVWDEKLIAYQQLGYTEYANVLNHTTKQQVKDWQQQPVSQWLFESYTIAQQLYSEIIQPDQKLSYRYNFDHVATLNQQLLKGGVQLAGLLNSIFG</sequence>
<dbReference type="AlphaFoldDB" id="A0A4U3KW98"/>
<dbReference type="RefSeq" id="WP_137263166.1">
    <property type="nucleotide sequence ID" value="NZ_SZQL01000016.1"/>
</dbReference>
<keyword evidence="6" id="KW-0325">Glycoprotein</keyword>
<dbReference type="PANTHER" id="PTHR33146">
    <property type="entry name" value="ENDONUCLEASE 4"/>
    <property type="match status" value="1"/>
</dbReference>
<organism evidence="8 9">
    <name type="scientific">Ilyomonas limi</name>
    <dbReference type="NCBI Taxonomy" id="2575867"/>
    <lineage>
        <taxon>Bacteria</taxon>
        <taxon>Pseudomonadati</taxon>
        <taxon>Bacteroidota</taxon>
        <taxon>Chitinophagia</taxon>
        <taxon>Chitinophagales</taxon>
        <taxon>Chitinophagaceae</taxon>
        <taxon>Ilyomonas</taxon>
    </lineage>
</organism>
<evidence type="ECO:0000256" key="5">
    <source>
        <dbReference type="ARBA" id="ARBA00023157"/>
    </source>
</evidence>
<dbReference type="Pfam" id="PF02265">
    <property type="entry name" value="S1-P1_nuclease"/>
    <property type="match status" value="1"/>
</dbReference>
<dbReference type="Proteomes" id="UP000305848">
    <property type="component" value="Unassembled WGS sequence"/>
</dbReference>
<keyword evidence="4" id="KW-0378">Hydrolase</keyword>
<dbReference type="Gene3D" id="1.10.575.10">
    <property type="entry name" value="P1 Nuclease"/>
    <property type="match status" value="1"/>
</dbReference>
<keyword evidence="7" id="KW-0732">Signal</keyword>
<gene>
    <name evidence="8" type="ORF">FC093_17785</name>
</gene>
<name>A0A4U3KW98_9BACT</name>
<keyword evidence="3" id="KW-0255">Endonuclease</keyword>
<dbReference type="GO" id="GO:0016788">
    <property type="term" value="F:hydrolase activity, acting on ester bonds"/>
    <property type="evidence" value="ECO:0007669"/>
    <property type="project" value="InterPro"/>
</dbReference>
<keyword evidence="9" id="KW-1185">Reference proteome</keyword>
<dbReference type="PANTHER" id="PTHR33146:SF26">
    <property type="entry name" value="ENDONUCLEASE 4"/>
    <property type="match status" value="1"/>
</dbReference>
<evidence type="ECO:0000313" key="8">
    <source>
        <dbReference type="EMBL" id="TKK66109.1"/>
    </source>
</evidence>
<dbReference type="GO" id="GO:0006308">
    <property type="term" value="P:DNA catabolic process"/>
    <property type="evidence" value="ECO:0007669"/>
    <property type="project" value="InterPro"/>
</dbReference>
<dbReference type="SUPFAM" id="SSF48537">
    <property type="entry name" value="Phospholipase C/P1 nuclease"/>
    <property type="match status" value="1"/>
</dbReference>
<dbReference type="InterPro" id="IPR008947">
    <property type="entry name" value="PLipase_C/P1_nuclease_dom_sf"/>
</dbReference>
<evidence type="ECO:0000256" key="7">
    <source>
        <dbReference type="SAM" id="SignalP"/>
    </source>
</evidence>
<protein>
    <submittedName>
        <fullName evidence="8">S1/P1 nuclease</fullName>
    </submittedName>
</protein>
<evidence type="ECO:0000256" key="1">
    <source>
        <dbReference type="ARBA" id="ARBA00022722"/>
    </source>
</evidence>
<dbReference type="EMBL" id="SZQL01000016">
    <property type="protein sequence ID" value="TKK66109.1"/>
    <property type="molecule type" value="Genomic_DNA"/>
</dbReference>
<evidence type="ECO:0000256" key="4">
    <source>
        <dbReference type="ARBA" id="ARBA00022801"/>
    </source>
</evidence>
<dbReference type="InterPro" id="IPR003154">
    <property type="entry name" value="S1/P1nuclease"/>
</dbReference>
<evidence type="ECO:0000256" key="2">
    <source>
        <dbReference type="ARBA" id="ARBA00022723"/>
    </source>
</evidence>
<dbReference type="GO" id="GO:0003676">
    <property type="term" value="F:nucleic acid binding"/>
    <property type="evidence" value="ECO:0007669"/>
    <property type="project" value="InterPro"/>
</dbReference>
<feature type="signal peptide" evidence="7">
    <location>
        <begin position="1"/>
        <end position="21"/>
    </location>
</feature>
<comment type="caution">
    <text evidence="8">The sequence shown here is derived from an EMBL/GenBank/DDBJ whole genome shotgun (WGS) entry which is preliminary data.</text>
</comment>
<dbReference type="OrthoDB" id="267579at2"/>
<proteinExistence type="predicted"/>
<evidence type="ECO:0000256" key="3">
    <source>
        <dbReference type="ARBA" id="ARBA00022759"/>
    </source>
</evidence>
<keyword evidence="5" id="KW-1015">Disulfide bond</keyword>
<keyword evidence="1" id="KW-0540">Nuclease</keyword>